<feature type="region of interest" description="Disordered" evidence="1">
    <location>
        <begin position="1"/>
        <end position="58"/>
    </location>
</feature>
<evidence type="ECO:0000256" key="1">
    <source>
        <dbReference type="SAM" id="MobiDB-lite"/>
    </source>
</evidence>
<evidence type="ECO:0000313" key="3">
    <source>
        <dbReference type="Proteomes" id="UP001500483"/>
    </source>
</evidence>
<protein>
    <submittedName>
        <fullName evidence="2">Uncharacterized protein</fullName>
    </submittedName>
</protein>
<dbReference type="Proteomes" id="UP001500483">
    <property type="component" value="Unassembled WGS sequence"/>
</dbReference>
<evidence type="ECO:0000313" key="2">
    <source>
        <dbReference type="EMBL" id="GAA3355667.1"/>
    </source>
</evidence>
<gene>
    <name evidence="2" type="ORF">GCM10020366_16690</name>
</gene>
<comment type="caution">
    <text evidence="2">The sequence shown here is derived from an EMBL/GenBank/DDBJ whole genome shotgun (WGS) entry which is preliminary data.</text>
</comment>
<reference evidence="3" key="1">
    <citation type="journal article" date="2019" name="Int. J. Syst. Evol. Microbiol.">
        <title>The Global Catalogue of Microorganisms (GCM) 10K type strain sequencing project: providing services to taxonomists for standard genome sequencing and annotation.</title>
        <authorList>
            <consortium name="The Broad Institute Genomics Platform"/>
            <consortium name="The Broad Institute Genome Sequencing Center for Infectious Disease"/>
            <person name="Wu L."/>
            <person name="Ma J."/>
        </authorList>
    </citation>
    <scope>NUCLEOTIDE SEQUENCE [LARGE SCALE GENOMIC DNA]</scope>
    <source>
        <strain evidence="3">JCM 9687</strain>
    </source>
</reference>
<organism evidence="2 3">
    <name type="scientific">Saccharopolyspora gregorii</name>
    <dbReference type="NCBI Taxonomy" id="33914"/>
    <lineage>
        <taxon>Bacteria</taxon>
        <taxon>Bacillati</taxon>
        <taxon>Actinomycetota</taxon>
        <taxon>Actinomycetes</taxon>
        <taxon>Pseudonocardiales</taxon>
        <taxon>Pseudonocardiaceae</taxon>
        <taxon>Saccharopolyspora</taxon>
    </lineage>
</organism>
<name>A0ABP6RMC6_9PSEU</name>
<proteinExistence type="predicted"/>
<accession>A0ABP6RMC6</accession>
<dbReference type="EMBL" id="BAAAYK010000038">
    <property type="protein sequence ID" value="GAA3355667.1"/>
    <property type="molecule type" value="Genomic_DNA"/>
</dbReference>
<keyword evidence="3" id="KW-1185">Reference proteome</keyword>
<sequence length="69" mass="7218">MTKTMTAPNPPPVRPDEVGPFAQLVGSEGATPSRDRRPRPAGGGGAGTPARTQSKIVLKVPNCWKPTLL</sequence>